<feature type="domain" description="Phospholipid/glycerol acyltransferase" evidence="7">
    <location>
        <begin position="77"/>
        <end position="191"/>
    </location>
</feature>
<feature type="transmembrane region" description="Helical" evidence="6">
    <location>
        <begin position="43"/>
        <end position="63"/>
    </location>
</feature>
<name>A0A286AD09_9SPHI</name>
<keyword evidence="9" id="KW-1185">Reference proteome</keyword>
<keyword evidence="2" id="KW-0444">Lipid biosynthesis</keyword>
<dbReference type="EMBL" id="OCMT01000004">
    <property type="protein sequence ID" value="SOD19783.1"/>
    <property type="molecule type" value="Genomic_DNA"/>
</dbReference>
<dbReference type="InterPro" id="IPR002123">
    <property type="entry name" value="Plipid/glycerol_acylTrfase"/>
</dbReference>
<dbReference type="Pfam" id="PF01553">
    <property type="entry name" value="Acyltransferase"/>
    <property type="match status" value="1"/>
</dbReference>
<evidence type="ECO:0000256" key="6">
    <source>
        <dbReference type="SAM" id="Phobius"/>
    </source>
</evidence>
<keyword evidence="5 8" id="KW-0012">Acyltransferase</keyword>
<dbReference type="PANTHER" id="PTHR10434:SF64">
    <property type="entry name" value="1-ACYL-SN-GLYCEROL-3-PHOSPHATE ACYLTRANSFERASE-RELATED"/>
    <property type="match status" value="1"/>
</dbReference>
<dbReference type="SMART" id="SM00563">
    <property type="entry name" value="PlsC"/>
    <property type="match status" value="1"/>
</dbReference>
<evidence type="ECO:0000256" key="1">
    <source>
        <dbReference type="ARBA" id="ARBA00005189"/>
    </source>
</evidence>
<sequence>MRKALSIVYLLYAAIIFITLMFAALPFVLIFSAMLPIDTGKRFILTVLRTWAWLFSLFSFFWITTKNKASINRSKSHIYVGNHGSYLDAIAVCLSIPQYFSALGKVEMTKVPVFGLIYKRIVVMIDRSSKESREQSVTQLKKDIANGQSILIFAEGTMNQTEKPLAYFYDGAFRIAIETQTPIIPFVMINNRKLLPRKNPLKVRPGLITTIFLPEVSVVGLTMDDVPTLKKKVYDLMEEAIRSPSLPSASLPKG</sequence>
<organism evidence="8 9">
    <name type="scientific">Pedobacter xixiisoli</name>
    <dbReference type="NCBI Taxonomy" id="1476464"/>
    <lineage>
        <taxon>Bacteria</taxon>
        <taxon>Pseudomonadati</taxon>
        <taxon>Bacteroidota</taxon>
        <taxon>Sphingobacteriia</taxon>
        <taxon>Sphingobacteriales</taxon>
        <taxon>Sphingobacteriaceae</taxon>
        <taxon>Pedobacter</taxon>
    </lineage>
</organism>
<evidence type="ECO:0000256" key="5">
    <source>
        <dbReference type="ARBA" id="ARBA00023315"/>
    </source>
</evidence>
<dbReference type="PANTHER" id="PTHR10434">
    <property type="entry name" value="1-ACYL-SN-GLYCEROL-3-PHOSPHATE ACYLTRANSFERASE"/>
    <property type="match status" value="1"/>
</dbReference>
<evidence type="ECO:0000313" key="9">
    <source>
        <dbReference type="Proteomes" id="UP000219281"/>
    </source>
</evidence>
<evidence type="ECO:0000256" key="2">
    <source>
        <dbReference type="ARBA" id="ARBA00022516"/>
    </source>
</evidence>
<dbReference type="GO" id="GO:0003841">
    <property type="term" value="F:1-acylglycerol-3-phosphate O-acyltransferase activity"/>
    <property type="evidence" value="ECO:0007669"/>
    <property type="project" value="TreeGrafter"/>
</dbReference>
<dbReference type="AlphaFoldDB" id="A0A286AD09"/>
<keyword evidence="3 8" id="KW-0808">Transferase</keyword>
<keyword evidence="6" id="KW-0812">Transmembrane</keyword>
<proteinExistence type="predicted"/>
<evidence type="ECO:0000256" key="4">
    <source>
        <dbReference type="ARBA" id="ARBA00023098"/>
    </source>
</evidence>
<dbReference type="GO" id="GO:0006654">
    <property type="term" value="P:phosphatidic acid biosynthetic process"/>
    <property type="evidence" value="ECO:0007669"/>
    <property type="project" value="TreeGrafter"/>
</dbReference>
<feature type="transmembrane region" description="Helical" evidence="6">
    <location>
        <begin position="7"/>
        <end position="31"/>
    </location>
</feature>
<keyword evidence="6" id="KW-1133">Transmembrane helix</keyword>
<gene>
    <name evidence="8" type="ORF">SAMN06297358_3489</name>
</gene>
<protein>
    <submittedName>
        <fullName evidence="8">1-acyl-sn-glycerol-3-phosphate acyltransferase</fullName>
    </submittedName>
</protein>
<dbReference type="Proteomes" id="UP000219281">
    <property type="component" value="Unassembled WGS sequence"/>
</dbReference>
<comment type="pathway">
    <text evidence="1">Lipid metabolism.</text>
</comment>
<dbReference type="CDD" id="cd07989">
    <property type="entry name" value="LPLAT_AGPAT-like"/>
    <property type="match status" value="1"/>
</dbReference>
<dbReference type="OrthoDB" id="9803035at2"/>
<dbReference type="SUPFAM" id="SSF69593">
    <property type="entry name" value="Glycerol-3-phosphate (1)-acyltransferase"/>
    <property type="match status" value="1"/>
</dbReference>
<keyword evidence="6" id="KW-0472">Membrane</keyword>
<evidence type="ECO:0000313" key="8">
    <source>
        <dbReference type="EMBL" id="SOD19783.1"/>
    </source>
</evidence>
<dbReference type="RefSeq" id="WP_097133296.1">
    <property type="nucleotide sequence ID" value="NZ_OCMT01000004.1"/>
</dbReference>
<reference evidence="9" key="1">
    <citation type="submission" date="2017-09" db="EMBL/GenBank/DDBJ databases">
        <authorList>
            <person name="Varghese N."/>
            <person name="Submissions S."/>
        </authorList>
    </citation>
    <scope>NUCLEOTIDE SEQUENCE [LARGE SCALE GENOMIC DNA]</scope>
    <source>
        <strain evidence="9">CGMCC 1.12803</strain>
    </source>
</reference>
<evidence type="ECO:0000256" key="3">
    <source>
        <dbReference type="ARBA" id="ARBA00022679"/>
    </source>
</evidence>
<keyword evidence="4" id="KW-0443">Lipid metabolism</keyword>
<evidence type="ECO:0000259" key="7">
    <source>
        <dbReference type="SMART" id="SM00563"/>
    </source>
</evidence>
<accession>A0A286AD09</accession>